<protein>
    <submittedName>
        <fullName evidence="6">TetR/AcrR family transcriptional regulator</fullName>
    </submittedName>
</protein>
<dbReference type="PANTHER" id="PTHR30055">
    <property type="entry name" value="HTH-TYPE TRANSCRIPTIONAL REGULATOR RUTR"/>
    <property type="match status" value="1"/>
</dbReference>
<evidence type="ECO:0000313" key="7">
    <source>
        <dbReference type="Proteomes" id="UP001526201"/>
    </source>
</evidence>
<dbReference type="RefSeq" id="WP_264066643.1">
    <property type="nucleotide sequence ID" value="NZ_JACKTY010000018.1"/>
</dbReference>
<dbReference type="PANTHER" id="PTHR30055:SF234">
    <property type="entry name" value="HTH-TYPE TRANSCRIPTIONAL REGULATOR BETI"/>
    <property type="match status" value="1"/>
</dbReference>
<keyword evidence="3" id="KW-0804">Transcription</keyword>
<dbReference type="InterPro" id="IPR009057">
    <property type="entry name" value="Homeodomain-like_sf"/>
</dbReference>
<evidence type="ECO:0000259" key="5">
    <source>
        <dbReference type="PROSITE" id="PS50977"/>
    </source>
</evidence>
<dbReference type="PROSITE" id="PS50977">
    <property type="entry name" value="HTH_TETR_2"/>
    <property type="match status" value="1"/>
</dbReference>
<dbReference type="EMBL" id="JACKTY010000018">
    <property type="protein sequence ID" value="MCV7225828.1"/>
    <property type="molecule type" value="Genomic_DNA"/>
</dbReference>
<accession>A0ABT3C8P2</accession>
<evidence type="ECO:0000256" key="3">
    <source>
        <dbReference type="ARBA" id="ARBA00023163"/>
    </source>
</evidence>
<comment type="caution">
    <text evidence="4">Lacks conserved residue(s) required for the propagation of feature annotation.</text>
</comment>
<proteinExistence type="predicted"/>
<gene>
    <name evidence="6" type="ORF">H7J73_07255</name>
</gene>
<keyword evidence="2 4" id="KW-0238">DNA-binding</keyword>
<dbReference type="SUPFAM" id="SSF46689">
    <property type="entry name" value="Homeodomain-like"/>
    <property type="match status" value="1"/>
</dbReference>
<keyword evidence="1" id="KW-0805">Transcription regulation</keyword>
<evidence type="ECO:0000256" key="1">
    <source>
        <dbReference type="ARBA" id="ARBA00023015"/>
    </source>
</evidence>
<keyword evidence="7" id="KW-1185">Reference proteome</keyword>
<name>A0ABT3C8P2_9MYCO</name>
<dbReference type="Proteomes" id="UP001526201">
    <property type="component" value="Unassembled WGS sequence"/>
</dbReference>
<organism evidence="6 7">
    <name type="scientific">Mycolicibacterium komossense</name>
    <dbReference type="NCBI Taxonomy" id="1779"/>
    <lineage>
        <taxon>Bacteria</taxon>
        <taxon>Bacillati</taxon>
        <taxon>Actinomycetota</taxon>
        <taxon>Actinomycetes</taxon>
        <taxon>Mycobacteriales</taxon>
        <taxon>Mycobacteriaceae</taxon>
        <taxon>Mycolicibacterium</taxon>
    </lineage>
</organism>
<dbReference type="Gene3D" id="1.10.357.10">
    <property type="entry name" value="Tetracycline Repressor, domain 2"/>
    <property type="match status" value="1"/>
</dbReference>
<dbReference type="Pfam" id="PF00440">
    <property type="entry name" value="TetR_N"/>
    <property type="match status" value="1"/>
</dbReference>
<dbReference type="InterPro" id="IPR050109">
    <property type="entry name" value="HTH-type_TetR-like_transc_reg"/>
</dbReference>
<evidence type="ECO:0000256" key="2">
    <source>
        <dbReference type="ARBA" id="ARBA00023125"/>
    </source>
</evidence>
<dbReference type="InterPro" id="IPR001647">
    <property type="entry name" value="HTH_TetR"/>
</dbReference>
<evidence type="ECO:0000313" key="6">
    <source>
        <dbReference type="EMBL" id="MCV7225828.1"/>
    </source>
</evidence>
<feature type="domain" description="HTH tetR-type" evidence="5">
    <location>
        <begin position="4"/>
        <end position="65"/>
    </location>
</feature>
<evidence type="ECO:0000256" key="4">
    <source>
        <dbReference type="PROSITE-ProRule" id="PRU00335"/>
    </source>
</evidence>
<sequence length="214" mass="23242">MTSTDTRGNLLSAAEQLFADRGVDGVSLREIARRAGAKNVIAVQYHFADRDGVLQGILDKHLPAVDARRHALLDAAETAPELRALAGALVRPLGAKLADTEGGPAFLQVYADLLNRPKLSLEVLEGEAGRFSSLRRWRELVAPLLDPDAAKMHPRLNALLYTAVELARRAQAGPHTDDRLFISHLIDLVSAILGAPVSGETRQLLAERELRRAV</sequence>
<reference evidence="6 7" key="1">
    <citation type="journal article" date="2022" name="BMC Genomics">
        <title>Comparative genome analysis of mycobacteria focusing on tRNA and non-coding RNA.</title>
        <authorList>
            <person name="Behra P.R.K."/>
            <person name="Pettersson B.M.F."/>
            <person name="Ramesh M."/>
            <person name="Das S."/>
            <person name="Dasgupta S."/>
            <person name="Kirsebom L.A."/>
        </authorList>
    </citation>
    <scope>NUCLEOTIDE SEQUENCE [LARGE SCALE GENOMIC DNA]</scope>
    <source>
        <strain evidence="6 7">DSM 44078</strain>
    </source>
</reference>
<comment type="caution">
    <text evidence="6">The sequence shown here is derived from an EMBL/GenBank/DDBJ whole genome shotgun (WGS) entry which is preliminary data.</text>
</comment>